<dbReference type="Gene3D" id="3.10.180.10">
    <property type="entry name" value="2,3-Dihydroxybiphenyl 1,2-Dioxygenase, domain 1"/>
    <property type="match status" value="1"/>
</dbReference>
<dbReference type="InterPro" id="IPR004360">
    <property type="entry name" value="Glyas_Fos-R_dOase_dom"/>
</dbReference>
<keyword evidence="4" id="KW-1185">Reference proteome</keyword>
<accession>A0A0F5L0H0</accession>
<dbReference type="PROSITE" id="PS00934">
    <property type="entry name" value="GLYOXALASE_I_1"/>
    <property type="match status" value="1"/>
</dbReference>
<evidence type="ECO:0000256" key="1">
    <source>
        <dbReference type="ARBA" id="ARBA00022723"/>
    </source>
</evidence>
<dbReference type="InterPro" id="IPR029068">
    <property type="entry name" value="Glyas_Bleomycin-R_OHBP_Dase"/>
</dbReference>
<evidence type="ECO:0000259" key="2">
    <source>
        <dbReference type="Pfam" id="PF00903"/>
    </source>
</evidence>
<sequence length="77" mass="8417">MLDHIAIGVDGMASSLNFYDDVLGFLGIRRIIRYGGGPAGFLDRGELTDSRLYYICGSSERSRRKCFPCGGDQGQGH</sequence>
<comment type="caution">
    <text evidence="3">The sequence shown here is derived from an EMBL/GenBank/DDBJ whole genome shotgun (WGS) entry which is preliminary data.</text>
</comment>
<keyword evidence="1" id="KW-0479">Metal-binding</keyword>
<name>A0A0F5L0H0_9HYPH</name>
<dbReference type="STRING" id="361041.VW35_19115"/>
<dbReference type="InterPro" id="IPR018146">
    <property type="entry name" value="Glyoxalase_1_CS"/>
</dbReference>
<gene>
    <name evidence="3" type="ORF">VW35_19115</name>
</gene>
<dbReference type="SUPFAM" id="SSF54593">
    <property type="entry name" value="Glyoxalase/Bleomycin resistance protein/Dihydroxybiphenyl dioxygenase"/>
    <property type="match status" value="1"/>
</dbReference>
<dbReference type="RefSeq" id="WP_046144691.1">
    <property type="nucleotide sequence ID" value="NZ_LAJG01000048.1"/>
</dbReference>
<evidence type="ECO:0000313" key="3">
    <source>
        <dbReference type="EMBL" id="KKB75873.1"/>
    </source>
</evidence>
<dbReference type="AlphaFoldDB" id="A0A0F5L0H0"/>
<dbReference type="GO" id="GO:0046872">
    <property type="term" value="F:metal ion binding"/>
    <property type="evidence" value="ECO:0007669"/>
    <property type="project" value="UniProtKB-KW"/>
</dbReference>
<dbReference type="EMBL" id="LAJG01000048">
    <property type="protein sequence ID" value="KKB75873.1"/>
    <property type="molecule type" value="Genomic_DNA"/>
</dbReference>
<dbReference type="GO" id="GO:0004462">
    <property type="term" value="F:lactoylglutathione lyase activity"/>
    <property type="evidence" value="ECO:0007669"/>
    <property type="project" value="InterPro"/>
</dbReference>
<dbReference type="PATRIC" id="fig|361041.3.peg.3239"/>
<evidence type="ECO:0000313" key="4">
    <source>
        <dbReference type="Proteomes" id="UP000033514"/>
    </source>
</evidence>
<protein>
    <recommendedName>
        <fullName evidence="2">Glyoxalase/fosfomycin resistance/dioxygenase domain-containing protein</fullName>
    </recommendedName>
</protein>
<proteinExistence type="predicted"/>
<organism evidence="3 4">
    <name type="scientific">Devosia soli</name>
    <dbReference type="NCBI Taxonomy" id="361041"/>
    <lineage>
        <taxon>Bacteria</taxon>
        <taxon>Pseudomonadati</taxon>
        <taxon>Pseudomonadota</taxon>
        <taxon>Alphaproteobacteria</taxon>
        <taxon>Hyphomicrobiales</taxon>
        <taxon>Devosiaceae</taxon>
        <taxon>Devosia</taxon>
    </lineage>
</organism>
<reference evidence="3 4" key="1">
    <citation type="submission" date="2015-03" db="EMBL/GenBank/DDBJ databases">
        <authorList>
            <person name="Hassan Y.I."/>
            <person name="Lepp D."/>
            <person name="Zhou T."/>
        </authorList>
    </citation>
    <scope>NUCLEOTIDE SEQUENCE [LARGE SCALE GENOMIC DNA]</scope>
    <source>
        <strain evidence="3 4">GH2-10</strain>
    </source>
</reference>
<dbReference type="Pfam" id="PF00903">
    <property type="entry name" value="Glyoxalase"/>
    <property type="match status" value="1"/>
</dbReference>
<dbReference type="Proteomes" id="UP000033514">
    <property type="component" value="Unassembled WGS sequence"/>
</dbReference>
<feature type="domain" description="Glyoxalase/fosfomycin resistance/dioxygenase" evidence="2">
    <location>
        <begin position="2"/>
        <end position="25"/>
    </location>
</feature>